<dbReference type="AlphaFoldDB" id="A0AAV4LUR3"/>
<name>A0AAV4LUR3_BABCB</name>
<comment type="caution">
    <text evidence="1">The sequence shown here is derived from an EMBL/GenBank/DDBJ whole genome shotgun (WGS) entry which is preliminary data.</text>
</comment>
<dbReference type="Proteomes" id="UP001497744">
    <property type="component" value="Unassembled WGS sequence"/>
</dbReference>
<proteinExistence type="predicted"/>
<gene>
    <name evidence="1" type="ORF">BcabD6B2_31480</name>
</gene>
<dbReference type="RefSeq" id="XP_067715782.1">
    <property type="nucleotide sequence ID" value="XM_067859681.1"/>
</dbReference>
<dbReference type="EMBL" id="BPLF01000002">
    <property type="protein sequence ID" value="GIX63713.1"/>
    <property type="molecule type" value="Genomic_DNA"/>
</dbReference>
<evidence type="ECO:0000313" key="1">
    <source>
        <dbReference type="EMBL" id="GIX63713.1"/>
    </source>
</evidence>
<protein>
    <submittedName>
        <fullName evidence="1">Pseudouridine synthase, putative</fullName>
    </submittedName>
</protein>
<reference evidence="1 2" key="1">
    <citation type="submission" date="2021-06" db="EMBL/GenBank/DDBJ databases">
        <title>Genome sequence of Babesia caballi.</title>
        <authorList>
            <person name="Yamagishi J."/>
            <person name="Kidaka T."/>
            <person name="Ochi A."/>
        </authorList>
    </citation>
    <scope>NUCLEOTIDE SEQUENCE [LARGE SCALE GENOMIC DNA]</scope>
    <source>
        <strain evidence="1">USDA-D6B2</strain>
    </source>
</reference>
<organism evidence="1 2">
    <name type="scientific">Babesia caballi</name>
    <dbReference type="NCBI Taxonomy" id="5871"/>
    <lineage>
        <taxon>Eukaryota</taxon>
        <taxon>Sar</taxon>
        <taxon>Alveolata</taxon>
        <taxon>Apicomplexa</taxon>
        <taxon>Aconoidasida</taxon>
        <taxon>Piroplasmida</taxon>
        <taxon>Babesiidae</taxon>
        <taxon>Babesia</taxon>
    </lineage>
</organism>
<evidence type="ECO:0000313" key="2">
    <source>
        <dbReference type="Proteomes" id="UP001497744"/>
    </source>
</evidence>
<sequence length="385" mass="41502">MASLRSEIRLLLTGPENRFFVAYKPPGWFLRTPFDGQRGGGVVGPVLAARLGVAPDCISFPSKLSVQESGLVVGCTDAAMHRTLANIIESGLCAKSYQCVVHANRRGACASVSRSAFRHAFGCFNHRKEVSSGVVNFELALHNKATALKVLPTLPDERLRSGLSQFVAQARVVSAHNVAVSPGNCANGDGFLDVDSRSRNVSCTDSTPGHTEASVLRTNVVTGGTPGTWKSENSTGTCRPVPVEAERRGKRTFAYIMENLSCYLKRFEGVAAGAETGTRTDHNLKPRISALARFRHMEIVCSDRDVNRHLVEVLSSLGLVVLTGQPKAKAAKIRGRSTACLELCGLQFPHPIYKDRVVEARVHEADPVVPEEWVHHALTSSGAGP</sequence>
<accession>A0AAV4LUR3</accession>
<keyword evidence="2" id="KW-1185">Reference proteome</keyword>
<dbReference type="GeneID" id="94195194"/>